<evidence type="ECO:0000313" key="4">
    <source>
        <dbReference type="EMBL" id="QDT21697.1"/>
    </source>
</evidence>
<dbReference type="EMBL" id="CP036347">
    <property type="protein sequence ID" value="QDU03807.1"/>
    <property type="molecule type" value="Genomic_DNA"/>
</dbReference>
<sequence>MPIFRWDQSWNPLRDLEREVDRLIQGVEFSVQGIRMPRQYPAVNIFELEHEFLITAELPGMQVEDLELTIANSVLTLKGHRDSPVSENEAIPEERFRRRERTFGEWQRSISIPDRISDEHLSAEFNDGVLKIHLPKLEEESPRQIPVSSGE</sequence>
<accession>A0A517WEX4</accession>
<dbReference type="InterPro" id="IPR002068">
    <property type="entry name" value="A-crystallin/Hsp20_dom"/>
</dbReference>
<evidence type="ECO:0000313" key="7">
    <source>
        <dbReference type="Proteomes" id="UP000320722"/>
    </source>
</evidence>
<reference evidence="6 7" key="1">
    <citation type="submission" date="2019-02" db="EMBL/GenBank/DDBJ databases">
        <title>Deep-cultivation of Planctomycetes and their phenomic and genomic characterization uncovers novel biology.</title>
        <authorList>
            <person name="Wiegand S."/>
            <person name="Jogler M."/>
            <person name="Boedeker C."/>
            <person name="Pinto D."/>
            <person name="Vollmers J."/>
            <person name="Rivas-Marin E."/>
            <person name="Kohn T."/>
            <person name="Peeters S.H."/>
            <person name="Heuer A."/>
            <person name="Rast P."/>
            <person name="Oberbeckmann S."/>
            <person name="Bunk B."/>
            <person name="Jeske O."/>
            <person name="Meyerdierks A."/>
            <person name="Storesund J.E."/>
            <person name="Kallscheuer N."/>
            <person name="Luecker S."/>
            <person name="Lage O.M."/>
            <person name="Pohl T."/>
            <person name="Merkel B.J."/>
            <person name="Hornburger P."/>
            <person name="Mueller R.-W."/>
            <person name="Bruemmer F."/>
            <person name="Labrenz M."/>
            <person name="Spormann A.M."/>
            <person name="Op den Camp H."/>
            <person name="Overmann J."/>
            <person name="Amann R."/>
            <person name="Jetten M.S.M."/>
            <person name="Mascher T."/>
            <person name="Medema M.H."/>
            <person name="Devos D.P."/>
            <person name="Kaster A.-K."/>
            <person name="Ovreas L."/>
            <person name="Rohde M."/>
            <person name="Galperin M.Y."/>
            <person name="Jogler C."/>
        </authorList>
    </citation>
    <scope>NUCLEOTIDE SEQUENCE [LARGE SCALE GENOMIC DNA]</scope>
    <source>
        <strain evidence="4 6">HG66A1</strain>
        <strain evidence="5 7">V6</strain>
    </source>
</reference>
<dbReference type="CDD" id="cd06464">
    <property type="entry name" value="ACD_sHsps-like"/>
    <property type="match status" value="1"/>
</dbReference>
<evidence type="ECO:0000259" key="3">
    <source>
        <dbReference type="PROSITE" id="PS01031"/>
    </source>
</evidence>
<keyword evidence="4" id="KW-0346">Stress response</keyword>
<keyword evidence="6" id="KW-1185">Reference proteome</keyword>
<gene>
    <name evidence="4" type="ORF">HG66A1_35000</name>
    <name evidence="5" type="ORF">V6x_35300</name>
</gene>
<comment type="similarity">
    <text evidence="1 2">Belongs to the small heat shock protein (HSP20) family.</text>
</comment>
<feature type="domain" description="SHSP" evidence="3">
    <location>
        <begin position="34"/>
        <end position="150"/>
    </location>
</feature>
<dbReference type="EMBL" id="CP036266">
    <property type="protein sequence ID" value="QDT21697.1"/>
    <property type="molecule type" value="Genomic_DNA"/>
</dbReference>
<dbReference type="RefSeq" id="WP_145041631.1">
    <property type="nucleotide sequence ID" value="NZ_CP036266.1"/>
</dbReference>
<dbReference type="PANTHER" id="PTHR11527">
    <property type="entry name" value="HEAT-SHOCK PROTEIN 20 FAMILY MEMBER"/>
    <property type="match status" value="1"/>
</dbReference>
<accession>A0A517PQP6</accession>
<organism evidence="4 6">
    <name type="scientific">Gimesia chilikensis</name>
    <dbReference type="NCBI Taxonomy" id="2605989"/>
    <lineage>
        <taxon>Bacteria</taxon>
        <taxon>Pseudomonadati</taxon>
        <taxon>Planctomycetota</taxon>
        <taxon>Planctomycetia</taxon>
        <taxon>Planctomycetales</taxon>
        <taxon>Planctomycetaceae</taxon>
        <taxon>Gimesia</taxon>
    </lineage>
</organism>
<dbReference type="InterPro" id="IPR031107">
    <property type="entry name" value="Small_HSP"/>
</dbReference>
<dbReference type="OrthoDB" id="288864at2"/>
<proteinExistence type="inferred from homology"/>
<evidence type="ECO:0000313" key="5">
    <source>
        <dbReference type="EMBL" id="QDU03807.1"/>
    </source>
</evidence>
<dbReference type="PROSITE" id="PS01031">
    <property type="entry name" value="SHSP"/>
    <property type="match status" value="1"/>
</dbReference>
<dbReference type="AlphaFoldDB" id="A0A517PQP6"/>
<dbReference type="InterPro" id="IPR008978">
    <property type="entry name" value="HSP20-like_chaperone"/>
</dbReference>
<dbReference type="SUPFAM" id="SSF49764">
    <property type="entry name" value="HSP20-like chaperones"/>
    <property type="match status" value="1"/>
</dbReference>
<dbReference type="Proteomes" id="UP000320421">
    <property type="component" value="Chromosome"/>
</dbReference>
<name>A0A517PQP6_9PLAN</name>
<dbReference type="Proteomes" id="UP000320722">
    <property type="component" value="Chromosome"/>
</dbReference>
<evidence type="ECO:0000313" key="6">
    <source>
        <dbReference type="Proteomes" id="UP000320421"/>
    </source>
</evidence>
<evidence type="ECO:0000256" key="2">
    <source>
        <dbReference type="RuleBase" id="RU003616"/>
    </source>
</evidence>
<protein>
    <submittedName>
        <fullName evidence="4">18 kDa heat shock protein</fullName>
    </submittedName>
</protein>
<dbReference type="Gene3D" id="2.60.40.790">
    <property type="match status" value="1"/>
</dbReference>
<dbReference type="Pfam" id="PF00011">
    <property type="entry name" value="HSP20"/>
    <property type="match status" value="1"/>
</dbReference>
<evidence type="ECO:0000256" key="1">
    <source>
        <dbReference type="PROSITE-ProRule" id="PRU00285"/>
    </source>
</evidence>